<keyword evidence="3" id="KW-1185">Reference proteome</keyword>
<feature type="transmembrane region" description="Helical" evidence="1">
    <location>
        <begin position="126"/>
        <end position="148"/>
    </location>
</feature>
<dbReference type="RefSeq" id="WP_132083354.1">
    <property type="nucleotide sequence ID" value="NZ_DAIMLW010000310.1"/>
</dbReference>
<proteinExistence type="predicted"/>
<dbReference type="Proteomes" id="UP000295063">
    <property type="component" value="Unassembled WGS sequence"/>
</dbReference>
<comment type="caution">
    <text evidence="2">The sequence shown here is derived from an EMBL/GenBank/DDBJ whole genome shotgun (WGS) entry which is preliminary data.</text>
</comment>
<accession>A0A4R1PNX7</accession>
<name>A0A4R1PNX7_9FIRM</name>
<keyword evidence="1" id="KW-0812">Transmembrane</keyword>
<evidence type="ECO:0000313" key="2">
    <source>
        <dbReference type="EMBL" id="TCL32443.1"/>
    </source>
</evidence>
<feature type="transmembrane region" description="Helical" evidence="1">
    <location>
        <begin position="6"/>
        <end position="25"/>
    </location>
</feature>
<gene>
    <name evidence="2" type="ORF">EV210_1218</name>
</gene>
<evidence type="ECO:0000256" key="1">
    <source>
        <dbReference type="SAM" id="Phobius"/>
    </source>
</evidence>
<dbReference type="EMBL" id="SLUI01000021">
    <property type="protein sequence ID" value="TCL32443.1"/>
    <property type="molecule type" value="Genomic_DNA"/>
</dbReference>
<feature type="transmembrane region" description="Helical" evidence="1">
    <location>
        <begin position="73"/>
        <end position="90"/>
    </location>
</feature>
<organism evidence="2 3">
    <name type="scientific">Anaerospora hongkongensis</name>
    <dbReference type="NCBI Taxonomy" id="244830"/>
    <lineage>
        <taxon>Bacteria</taxon>
        <taxon>Bacillati</taxon>
        <taxon>Bacillota</taxon>
        <taxon>Negativicutes</taxon>
        <taxon>Selenomonadales</taxon>
        <taxon>Sporomusaceae</taxon>
        <taxon>Anaerospora</taxon>
    </lineage>
</organism>
<dbReference type="AlphaFoldDB" id="A0A4R1PNX7"/>
<feature type="transmembrane region" description="Helical" evidence="1">
    <location>
        <begin position="32"/>
        <end position="53"/>
    </location>
</feature>
<reference evidence="2 3" key="1">
    <citation type="submission" date="2019-03" db="EMBL/GenBank/DDBJ databases">
        <title>Genomic Encyclopedia of Type Strains, Phase IV (KMG-IV): sequencing the most valuable type-strain genomes for metagenomic binning, comparative biology and taxonomic classification.</title>
        <authorList>
            <person name="Goeker M."/>
        </authorList>
    </citation>
    <scope>NUCLEOTIDE SEQUENCE [LARGE SCALE GENOMIC DNA]</scope>
    <source>
        <strain evidence="2 3">DSM 15969</strain>
    </source>
</reference>
<evidence type="ECO:0000313" key="3">
    <source>
        <dbReference type="Proteomes" id="UP000295063"/>
    </source>
</evidence>
<sequence>MELTTLLFYPVYLLIGFVLTLIFIPQKDYKEYLLYGIIVGALGDVIMVGLFQNLFHIMWFKNMGIFDVLRQNALSPLSWTVTVMLFLRFLPGRRTFCYIYILTFSCASVAYGIVVRNANLYDFQAWFYPIPAYLIFVMWWSFAAWIFNKTSSLIPRVRP</sequence>
<protein>
    <submittedName>
        <fullName evidence="2">Uncharacterized protein</fullName>
    </submittedName>
</protein>
<keyword evidence="1" id="KW-1133">Transmembrane helix</keyword>
<keyword evidence="1" id="KW-0472">Membrane</keyword>
<dbReference type="OrthoDB" id="1681266at2"/>
<feature type="transmembrane region" description="Helical" evidence="1">
    <location>
        <begin position="97"/>
        <end position="114"/>
    </location>
</feature>